<protein>
    <submittedName>
        <fullName evidence="1">Helix-turn-helix transcriptional regulator</fullName>
    </submittedName>
</protein>
<accession>A0A5D0NEI7</accession>
<keyword evidence="2" id="KW-1185">Reference proteome</keyword>
<dbReference type="RefSeq" id="WP_083980628.1">
    <property type="nucleotide sequence ID" value="NZ_VSFG01000007.1"/>
</dbReference>
<gene>
    <name evidence="1" type="ORF">FXF69_28795</name>
</gene>
<dbReference type="PANTHER" id="PTHR34293">
    <property type="entry name" value="HTH-TYPE TRANSCRIPTIONAL REGULATOR TRMBL2"/>
    <property type="match status" value="1"/>
</dbReference>
<dbReference type="EMBL" id="VSFG01000007">
    <property type="protein sequence ID" value="TYB42782.1"/>
    <property type="molecule type" value="Genomic_DNA"/>
</dbReference>
<dbReference type="PANTHER" id="PTHR34293:SF1">
    <property type="entry name" value="HTH-TYPE TRANSCRIPTIONAL REGULATOR TRMBL2"/>
    <property type="match status" value="1"/>
</dbReference>
<comment type="caution">
    <text evidence="1">The sequence shown here is derived from an EMBL/GenBank/DDBJ whole genome shotgun (WGS) entry which is preliminary data.</text>
</comment>
<evidence type="ECO:0000313" key="1">
    <source>
        <dbReference type="EMBL" id="TYB42782.1"/>
    </source>
</evidence>
<dbReference type="AlphaFoldDB" id="A0A5D0NEI7"/>
<dbReference type="STRING" id="1220554.GCA_001552135_02596"/>
<sequence length="246" mass="27244">MLRYLRSQVEQAARALQEMESRLVAIDHVQGAPPAEPSGGVEVVEGFEDIDRRVGEAIGRCREELLTAQAGGSRDGETLRVALARDRLALARGASMRTLYQHTARHDAATVAYVDEITAAGAQVRTFDEFFNRLIIVDRRTAFVPGSPDGATAVEVTVPAVVRYLADIFDRVWQRSDPFAAYATRNITTPVQNRIVRMLIDGETGTVIAKRLGISDRTFAKRMARMKSDYGVLTNFQLGYEIGRRS</sequence>
<dbReference type="InterPro" id="IPR036388">
    <property type="entry name" value="WH-like_DNA-bd_sf"/>
</dbReference>
<proteinExistence type="predicted"/>
<dbReference type="Proteomes" id="UP000323380">
    <property type="component" value="Unassembled WGS sequence"/>
</dbReference>
<dbReference type="Gene3D" id="1.10.10.10">
    <property type="entry name" value="Winged helix-like DNA-binding domain superfamily/Winged helix DNA-binding domain"/>
    <property type="match status" value="1"/>
</dbReference>
<reference evidence="1 2" key="1">
    <citation type="submission" date="2019-08" db="EMBL/GenBank/DDBJ databases">
        <title>Actinomadura sp. nov. CYP1-5 isolated from mountain soil.</title>
        <authorList>
            <person name="Songsumanus A."/>
            <person name="Kuncharoen N."/>
            <person name="Kudo T."/>
            <person name="Yuki M."/>
            <person name="Igarashi Y."/>
            <person name="Tanasupawat S."/>
        </authorList>
    </citation>
    <scope>NUCLEOTIDE SEQUENCE [LARGE SCALE GENOMIC DNA]</scope>
    <source>
        <strain evidence="1 2">JCM 14158</strain>
    </source>
</reference>
<dbReference type="Gene3D" id="3.30.870.10">
    <property type="entry name" value="Endonuclease Chain A"/>
    <property type="match status" value="1"/>
</dbReference>
<name>A0A5D0NEI7_9ACTN</name>
<organism evidence="1 2">
    <name type="scientific">Actinomadura chibensis</name>
    <dbReference type="NCBI Taxonomy" id="392828"/>
    <lineage>
        <taxon>Bacteria</taxon>
        <taxon>Bacillati</taxon>
        <taxon>Actinomycetota</taxon>
        <taxon>Actinomycetes</taxon>
        <taxon>Streptosporangiales</taxon>
        <taxon>Thermomonosporaceae</taxon>
        <taxon>Actinomadura</taxon>
    </lineage>
</organism>
<evidence type="ECO:0000313" key="2">
    <source>
        <dbReference type="Proteomes" id="UP000323380"/>
    </source>
</evidence>
<dbReference type="InterPro" id="IPR051797">
    <property type="entry name" value="TrmB-like"/>
</dbReference>